<proteinExistence type="predicted"/>
<name>A0ABD3HLC1_9MARC</name>
<evidence type="ECO:0000313" key="1">
    <source>
        <dbReference type="EMBL" id="KAL3692228.1"/>
    </source>
</evidence>
<sequence length="178" mass="20504">MRGGADTSTNNYVRCNMIPTGQRPPLAAIRRGGLSLRVEARMNRRVREDNVFRLDLTGMFFESKNWAWFNFPFGTVVHIPDLDEDAEEDIDVHELKRASIYLPHEFELPSDFVILRVNCRRTRLKGRITMPSDFRFKIVPENNVLYRVGPGEDFECSFLANGTLQFKFPPGSSLYVAD</sequence>
<accession>A0ABD3HLC1</accession>
<organism evidence="1 2">
    <name type="scientific">Riccia sorocarpa</name>
    <dbReference type="NCBI Taxonomy" id="122646"/>
    <lineage>
        <taxon>Eukaryota</taxon>
        <taxon>Viridiplantae</taxon>
        <taxon>Streptophyta</taxon>
        <taxon>Embryophyta</taxon>
        <taxon>Marchantiophyta</taxon>
        <taxon>Marchantiopsida</taxon>
        <taxon>Marchantiidae</taxon>
        <taxon>Marchantiales</taxon>
        <taxon>Ricciaceae</taxon>
        <taxon>Riccia</taxon>
    </lineage>
</organism>
<gene>
    <name evidence="1" type="ORF">R1sor_005879</name>
</gene>
<dbReference type="Proteomes" id="UP001633002">
    <property type="component" value="Unassembled WGS sequence"/>
</dbReference>
<dbReference type="AlphaFoldDB" id="A0ABD3HLC1"/>
<dbReference type="EMBL" id="JBJQOH010000003">
    <property type="protein sequence ID" value="KAL3692228.1"/>
    <property type="molecule type" value="Genomic_DNA"/>
</dbReference>
<protein>
    <submittedName>
        <fullName evidence="1">Uncharacterized protein</fullName>
    </submittedName>
</protein>
<comment type="caution">
    <text evidence="1">The sequence shown here is derived from an EMBL/GenBank/DDBJ whole genome shotgun (WGS) entry which is preliminary data.</text>
</comment>
<evidence type="ECO:0000313" key="2">
    <source>
        <dbReference type="Proteomes" id="UP001633002"/>
    </source>
</evidence>
<reference evidence="1 2" key="1">
    <citation type="submission" date="2024-09" db="EMBL/GenBank/DDBJ databases">
        <title>Chromosome-scale assembly of Riccia sorocarpa.</title>
        <authorList>
            <person name="Paukszto L."/>
        </authorList>
    </citation>
    <scope>NUCLEOTIDE SEQUENCE [LARGE SCALE GENOMIC DNA]</scope>
    <source>
        <strain evidence="1">LP-2024</strain>
        <tissue evidence="1">Aerial parts of the thallus</tissue>
    </source>
</reference>
<keyword evidence="2" id="KW-1185">Reference proteome</keyword>